<dbReference type="SUPFAM" id="SSF50249">
    <property type="entry name" value="Nucleic acid-binding proteins"/>
    <property type="match status" value="1"/>
</dbReference>
<gene>
    <name evidence="14" type="ORF">LTR84_001502</name>
</gene>
<evidence type="ECO:0000256" key="3">
    <source>
        <dbReference type="ARBA" id="ARBA00012841"/>
    </source>
</evidence>
<dbReference type="GO" id="GO:0006422">
    <property type="term" value="P:aspartyl-tRNA aminoacylation"/>
    <property type="evidence" value="ECO:0007669"/>
    <property type="project" value="InterPro"/>
</dbReference>
<dbReference type="PRINTS" id="PR01042">
    <property type="entry name" value="TRNASYNTHASP"/>
</dbReference>
<keyword evidence="15" id="KW-1185">Reference proteome</keyword>
<keyword evidence="7" id="KW-0067">ATP-binding</keyword>
<dbReference type="GO" id="GO:0017101">
    <property type="term" value="C:aminoacyl-tRNA synthetase multienzyme complex"/>
    <property type="evidence" value="ECO:0007669"/>
    <property type="project" value="TreeGrafter"/>
</dbReference>
<comment type="similarity">
    <text evidence="2">Belongs to the class-II aminoacyl-tRNA synthetase family. Type 2 subfamily.</text>
</comment>
<dbReference type="InterPro" id="IPR002312">
    <property type="entry name" value="Asp/Asn-tRNA-synth_IIb"/>
</dbReference>
<dbReference type="RefSeq" id="XP_064707384.1">
    <property type="nucleotide sequence ID" value="XM_064845126.1"/>
</dbReference>
<comment type="caution">
    <text evidence="14">The sequence shown here is derived from an EMBL/GenBank/DDBJ whole genome shotgun (WGS) entry which is preliminary data.</text>
</comment>
<dbReference type="EMBL" id="JAVRRD010000010">
    <property type="protein sequence ID" value="KAK5054611.1"/>
    <property type="molecule type" value="Genomic_DNA"/>
</dbReference>
<dbReference type="InterPro" id="IPR006195">
    <property type="entry name" value="aa-tRNA-synth_II"/>
</dbReference>
<dbReference type="GO" id="GO:0004815">
    <property type="term" value="F:aspartate-tRNA ligase activity"/>
    <property type="evidence" value="ECO:0007669"/>
    <property type="project" value="UniProtKB-EC"/>
</dbReference>
<dbReference type="InterPro" id="IPR004523">
    <property type="entry name" value="Asp-tRNA_synthase_2"/>
</dbReference>
<evidence type="ECO:0000313" key="15">
    <source>
        <dbReference type="Proteomes" id="UP001358417"/>
    </source>
</evidence>
<feature type="region of interest" description="Disordered" evidence="12">
    <location>
        <begin position="581"/>
        <end position="601"/>
    </location>
</feature>
<accession>A0AAV9NGI5</accession>
<dbReference type="InterPro" id="IPR004364">
    <property type="entry name" value="Aa-tRNA-synt_II"/>
</dbReference>
<dbReference type="Proteomes" id="UP001358417">
    <property type="component" value="Unassembled WGS sequence"/>
</dbReference>
<evidence type="ECO:0000256" key="11">
    <source>
        <dbReference type="ARBA" id="ARBA00070516"/>
    </source>
</evidence>
<dbReference type="Pfam" id="PF00152">
    <property type="entry name" value="tRNA-synt_2"/>
    <property type="match status" value="1"/>
</dbReference>
<evidence type="ECO:0000256" key="2">
    <source>
        <dbReference type="ARBA" id="ARBA00005312"/>
    </source>
</evidence>
<dbReference type="PANTHER" id="PTHR43450">
    <property type="entry name" value="ASPARTYL-TRNA SYNTHETASE"/>
    <property type="match status" value="1"/>
</dbReference>
<evidence type="ECO:0000256" key="1">
    <source>
        <dbReference type="ARBA" id="ARBA00004496"/>
    </source>
</evidence>
<proteinExistence type="inferred from homology"/>
<name>A0AAV9NGI5_9EURO</name>
<reference evidence="14 15" key="1">
    <citation type="submission" date="2023-08" db="EMBL/GenBank/DDBJ databases">
        <title>Black Yeasts Isolated from many extreme environments.</title>
        <authorList>
            <person name="Coleine C."/>
            <person name="Stajich J.E."/>
            <person name="Selbmann L."/>
        </authorList>
    </citation>
    <scope>NUCLEOTIDE SEQUENCE [LARGE SCALE GENOMIC DNA]</scope>
    <source>
        <strain evidence="14 15">CCFEE 5792</strain>
    </source>
</reference>
<feature type="domain" description="Aminoacyl-transfer RNA synthetases class-II family profile" evidence="13">
    <location>
        <begin position="256"/>
        <end position="577"/>
    </location>
</feature>
<comment type="subcellular location">
    <subcellularLocation>
        <location evidence="1">Cytoplasm</location>
    </subcellularLocation>
</comment>
<dbReference type="InterPro" id="IPR012340">
    <property type="entry name" value="NA-bd_OB-fold"/>
</dbReference>
<dbReference type="NCBIfam" id="NF003483">
    <property type="entry name" value="PRK05159.1"/>
    <property type="match status" value="1"/>
</dbReference>
<dbReference type="Gene3D" id="3.30.930.10">
    <property type="entry name" value="Bira Bifunctional Protein, Domain 2"/>
    <property type="match status" value="1"/>
</dbReference>
<dbReference type="CDD" id="cd04320">
    <property type="entry name" value="AspRS_cyto_N"/>
    <property type="match status" value="1"/>
</dbReference>
<organism evidence="14 15">
    <name type="scientific">Exophiala bonariae</name>
    <dbReference type="NCBI Taxonomy" id="1690606"/>
    <lineage>
        <taxon>Eukaryota</taxon>
        <taxon>Fungi</taxon>
        <taxon>Dikarya</taxon>
        <taxon>Ascomycota</taxon>
        <taxon>Pezizomycotina</taxon>
        <taxon>Eurotiomycetes</taxon>
        <taxon>Chaetothyriomycetidae</taxon>
        <taxon>Chaetothyriales</taxon>
        <taxon>Herpotrichiellaceae</taxon>
        <taxon>Exophiala</taxon>
    </lineage>
</organism>
<evidence type="ECO:0000256" key="7">
    <source>
        <dbReference type="ARBA" id="ARBA00022840"/>
    </source>
</evidence>
<evidence type="ECO:0000259" key="13">
    <source>
        <dbReference type="PROSITE" id="PS50862"/>
    </source>
</evidence>
<evidence type="ECO:0000256" key="8">
    <source>
        <dbReference type="ARBA" id="ARBA00022917"/>
    </source>
</evidence>
<comment type="catalytic activity">
    <reaction evidence="10">
        <text>tRNA(Asp) + L-aspartate + ATP = L-aspartyl-tRNA(Asp) + AMP + diphosphate</text>
        <dbReference type="Rhea" id="RHEA:19649"/>
        <dbReference type="Rhea" id="RHEA-COMP:9660"/>
        <dbReference type="Rhea" id="RHEA-COMP:9678"/>
        <dbReference type="ChEBI" id="CHEBI:29991"/>
        <dbReference type="ChEBI" id="CHEBI:30616"/>
        <dbReference type="ChEBI" id="CHEBI:33019"/>
        <dbReference type="ChEBI" id="CHEBI:78442"/>
        <dbReference type="ChEBI" id="CHEBI:78516"/>
        <dbReference type="ChEBI" id="CHEBI:456215"/>
        <dbReference type="EC" id="6.1.1.12"/>
    </reaction>
</comment>
<dbReference type="CDD" id="cd00776">
    <property type="entry name" value="AsxRS_core"/>
    <property type="match status" value="1"/>
</dbReference>
<dbReference type="PROSITE" id="PS50862">
    <property type="entry name" value="AA_TRNA_LIGASE_II"/>
    <property type="match status" value="1"/>
</dbReference>
<evidence type="ECO:0000313" key="14">
    <source>
        <dbReference type="EMBL" id="KAK5054611.1"/>
    </source>
</evidence>
<keyword evidence="6" id="KW-0547">Nucleotide-binding</keyword>
<dbReference type="PANTHER" id="PTHR43450:SF2">
    <property type="entry name" value="ASPARTATE--TRNA LIGASE"/>
    <property type="match status" value="1"/>
</dbReference>
<dbReference type="FunFam" id="3.30.930.10:FF:000038">
    <property type="entry name" value="Aspartate--tRNA ligase"/>
    <property type="match status" value="1"/>
</dbReference>
<dbReference type="GO" id="GO:0005829">
    <property type="term" value="C:cytosol"/>
    <property type="evidence" value="ECO:0007669"/>
    <property type="project" value="TreeGrafter"/>
</dbReference>
<keyword evidence="8" id="KW-0648">Protein biosynthesis</keyword>
<evidence type="ECO:0000256" key="9">
    <source>
        <dbReference type="ARBA" id="ARBA00023146"/>
    </source>
</evidence>
<dbReference type="Gene3D" id="2.40.50.140">
    <property type="entry name" value="Nucleic acid-binding proteins"/>
    <property type="match status" value="1"/>
</dbReference>
<keyword evidence="5" id="KW-0436">Ligase</keyword>
<dbReference type="GO" id="GO:0005524">
    <property type="term" value="F:ATP binding"/>
    <property type="evidence" value="ECO:0007669"/>
    <property type="project" value="UniProtKB-KW"/>
</dbReference>
<protein>
    <recommendedName>
        <fullName evidence="11">Probable aspartate--tRNA ligase, cytoplasmic</fullName>
        <ecNumber evidence="3">6.1.1.12</ecNumber>
    </recommendedName>
</protein>
<dbReference type="SUPFAM" id="SSF55681">
    <property type="entry name" value="Class II aaRS and biotin synthetases"/>
    <property type="match status" value="1"/>
</dbReference>
<feature type="region of interest" description="Disordered" evidence="12">
    <location>
        <begin position="24"/>
        <end position="44"/>
    </location>
</feature>
<evidence type="ECO:0000256" key="4">
    <source>
        <dbReference type="ARBA" id="ARBA00022490"/>
    </source>
</evidence>
<dbReference type="EC" id="6.1.1.12" evidence="3"/>
<dbReference type="InterPro" id="IPR024320">
    <property type="entry name" value="LPG_synthase_C"/>
</dbReference>
<dbReference type="NCBIfam" id="TIGR00458">
    <property type="entry name" value="aspS_nondisc"/>
    <property type="match status" value="1"/>
</dbReference>
<dbReference type="HAMAP" id="MF_02075">
    <property type="entry name" value="Asp_tRNA_synth_type2"/>
    <property type="match status" value="1"/>
</dbReference>
<dbReference type="GeneID" id="89969722"/>
<sequence>MSKVKSALSNLRVRILHHKDDISSKLDRHDHEESRGGSEDDVARVIHGEVDDWSSSEDDEQDGLHSQPGKALDDFLHNDDPPEIKCHYGQLPLMQSQDDAFDPGQKVTWTRLVDVKPGMLGREVSFRARIHVVRHMSAAMAFIVFRQQITTIQGVISAQEDGISESMVRWAQHIRPGSVVIVQAKIKQPDKKVHGASTNDVELLIQQLHVVSARTAPVPFSVYEAEAATDGHALSDRVRLSNRILDLRTPTSQAIFRIQSEVCKTFRTFLEERGFLEIHTPKLQGGATEGGADVFKLNYFGRPAFLAQSPQLAKQMCISADMERVYEIGPVFRAGMSFVLFRPLPAFINYDLENSNTPRHMTEYTGLDLEMTIDHHYHEAMWLIDATLKEVFKAIYDRHRDNIATLKHHFPHDDLIWLPQTPRISFAEGVQMLNDSGWRNESGDQQSEHEDLPTKGERHLGELVKDKYKTDYYILDKFPTAARPFYTMLDPKNDKFTNSFDFMVRGQEILSGGQRVHDYQILAQRMEESDMDTESLKEYIEGFEWVAPPHAGAGIGLERLVSLILDLGNLRYATLFPRDPKSFPQAKSSSALRHPEDGTLQRTKGHLPALQNLIANYGDATNTSWMDQRYKIWRDEKTGAAISYVPTKDRAICAGNPLCDPRQFEDVITAFLKWLRHETKLRPLFILVGKDVEDVLADRLGWKSFSNVAEQRVNLANNEHLDISSDVDRKIRHARKEGLQVTDYGSKVPDDVQRRCKDRIEEWKKNREGAQVHLSEITPFIDTEHRQYFVTEDRESRVHSLVVLAQLAPRWGIQVKWALDFPQSTNGSIELTVFTALKSAADAGNKTCTFGAGATSKLTTGNNLGKAKSTLLNSVYQTLSAKFSLDQKTGFRSKFNTLDDPLFLCYPPRGLGPKGAQAIVDFFQSE</sequence>
<dbReference type="GO" id="GO:0003723">
    <property type="term" value="F:RNA binding"/>
    <property type="evidence" value="ECO:0007669"/>
    <property type="project" value="TreeGrafter"/>
</dbReference>
<dbReference type="Pfam" id="PF09924">
    <property type="entry name" value="LPG_synthase_C"/>
    <property type="match status" value="1"/>
</dbReference>
<evidence type="ECO:0000256" key="6">
    <source>
        <dbReference type="ARBA" id="ARBA00022741"/>
    </source>
</evidence>
<keyword evidence="9" id="KW-0030">Aminoacyl-tRNA synthetase</keyword>
<evidence type="ECO:0000256" key="5">
    <source>
        <dbReference type="ARBA" id="ARBA00022598"/>
    </source>
</evidence>
<evidence type="ECO:0000256" key="12">
    <source>
        <dbReference type="SAM" id="MobiDB-lite"/>
    </source>
</evidence>
<evidence type="ECO:0000256" key="10">
    <source>
        <dbReference type="ARBA" id="ARBA00047904"/>
    </source>
</evidence>
<dbReference type="InterPro" id="IPR045864">
    <property type="entry name" value="aa-tRNA-synth_II/BPL/LPL"/>
</dbReference>
<keyword evidence="4" id="KW-0963">Cytoplasm</keyword>
<dbReference type="AlphaFoldDB" id="A0AAV9NGI5"/>